<protein>
    <submittedName>
        <fullName evidence="15">p-loop containing nucleoside triphosphate hydrolase protein</fullName>
    </submittedName>
</protein>
<dbReference type="OrthoDB" id="10072614at2759"/>
<dbReference type="InterPro" id="IPR027417">
    <property type="entry name" value="P-loop_NTPase"/>
</dbReference>
<keyword evidence="5" id="KW-0547">Nucleotide-binding</keyword>
<keyword evidence="8 12" id="KW-0175">Coiled coil</keyword>
<evidence type="ECO:0000256" key="8">
    <source>
        <dbReference type="ARBA" id="ARBA00023054"/>
    </source>
</evidence>
<keyword evidence="6" id="KW-0227">DNA damage</keyword>
<dbReference type="Gene3D" id="3.40.50.300">
    <property type="entry name" value="P-loop containing nucleotide triphosphate hydrolases"/>
    <property type="match status" value="2"/>
</dbReference>
<evidence type="ECO:0000256" key="13">
    <source>
        <dbReference type="SAM" id="MobiDB-lite"/>
    </source>
</evidence>
<feature type="region of interest" description="Disordered" evidence="13">
    <location>
        <begin position="433"/>
        <end position="461"/>
    </location>
</feature>
<evidence type="ECO:0000256" key="5">
    <source>
        <dbReference type="ARBA" id="ARBA00022741"/>
    </source>
</evidence>
<dbReference type="AlphaFoldDB" id="A0A8H6W2L0"/>
<feature type="coiled-coil region" evidence="12">
    <location>
        <begin position="277"/>
        <end position="371"/>
    </location>
</feature>
<feature type="region of interest" description="Disordered" evidence="13">
    <location>
        <begin position="1008"/>
        <end position="1027"/>
    </location>
</feature>
<sequence length="1118" mass="127005">MPKRRATSETSSDSSIDDIPHKRARTDDEPTSYARDNGKAPEQDSDPEREDDETESEFEAQYGAYIRATYESKRNKKNVFGSVAESGILEGIELKQFMCHQHLNVSFGPQMNFIIGHNGSGKSAVLTAITIALGGKTSSTGRGTGIKSFIREGQSVAEVTLTLKNQGEEAYKPEQYGKSIVINRRFTKEGNGSWKIKTKEGRIISTRRDELTAICDHMNIQIDNPLTVLTQDSARQFLGASSARDKYKFFMRGTQLSQLWEEYTGCHTNLLATERILNQKKKAIPDLKESLEDAKTRVNEAMQARKMAATAKGLVIELAWSHVKAKQSELQTRQEKIVKQERRLAQVDGKLGAAKDNLAKVNELKASLEAEHNAIGTPDDLQSQKREIQMKIRAKNDDIEGFRAEMKGMSREIEAVDAAIKNHLDQIATEEQRLAADTESARREIQNQRNEVEQQQEAARSELEQIRRDIQKNEVSLNQSKQSETSAGRRANDLQLEIRQAEEAIQKCEKAEQDRYAVYGNDIQSVIKQIGESQWYGQTPLGPLGLHVKLLQPDFGPLLRQQLSKQLTSFAITDPRDLPALRRILQSTKNAQTAVHIFSPDIFDYSEGEPPEGVLTVLRTLEFDDPHVLRILINKASIESRVLAHTRLEGQGILRELGQGHAWTKDGFNLVRWSDGGESSVPSSGRQVNPMLLAAAQANVEIEQYIQQKTRCEEERRNLQAELEKLTHQRNTLQRDLQNLKARERTTDERRHRAKMRLDELMTQLNTEDSIQIGVLRDLLGRSQREKEDLVKQATAIAPKGNILNEEKAKLTAERDRIQHELDEFDTTKQAVKDKIVQAAEERARVASEVQHWEKKTADETNKLHEMQAEAERAEMELIRWTSDAQGFGERVETDLSPEVIERKLRSVKDALKDHERRQGATLEEAIAKANKAQDQLTLAARDLKQMNTLYKTLKSSLEARSDRWHQFRKYISVRCKHIFSWHISQRGYYGKVLFDHGKETLELRVQTDDQAATQGRREKDPRSLSGGEKSFATICLLLSLWESMSCPIRCLDEFDVFMDAVNRRISMSMLIDAANSSDRKQYVLITPQDMNNITPGPSVRVQRMSDPERNQVTLSLL</sequence>
<keyword evidence="10" id="KW-0234">DNA repair</keyword>
<feature type="domain" description="RecF/RecN/SMC N-terminal" evidence="14">
    <location>
        <begin position="89"/>
        <end position="1087"/>
    </location>
</feature>
<evidence type="ECO:0000256" key="11">
    <source>
        <dbReference type="ARBA" id="ARBA00023242"/>
    </source>
</evidence>
<comment type="subcellular location">
    <subcellularLocation>
        <location evidence="2">Chromosome</location>
    </subcellularLocation>
    <subcellularLocation>
        <location evidence="1">Nucleus</location>
    </subcellularLocation>
</comment>
<dbReference type="InterPro" id="IPR003395">
    <property type="entry name" value="RecF/RecN/SMC_N"/>
</dbReference>
<feature type="coiled-coil region" evidence="12">
    <location>
        <begin position="695"/>
        <end position="750"/>
    </location>
</feature>
<dbReference type="Pfam" id="PF02463">
    <property type="entry name" value="SMC_N"/>
    <property type="match status" value="1"/>
</dbReference>
<evidence type="ECO:0000256" key="7">
    <source>
        <dbReference type="ARBA" id="ARBA00022840"/>
    </source>
</evidence>
<dbReference type="GO" id="GO:0000724">
    <property type="term" value="P:double-strand break repair via homologous recombination"/>
    <property type="evidence" value="ECO:0007669"/>
    <property type="project" value="TreeGrafter"/>
</dbReference>
<evidence type="ECO:0000256" key="10">
    <source>
        <dbReference type="ARBA" id="ARBA00023204"/>
    </source>
</evidence>
<dbReference type="GO" id="GO:0003684">
    <property type="term" value="F:damaged DNA binding"/>
    <property type="evidence" value="ECO:0007669"/>
    <property type="project" value="TreeGrafter"/>
</dbReference>
<comment type="caution">
    <text evidence="15">The sequence shown here is derived from an EMBL/GenBank/DDBJ whole genome shotgun (WGS) entry which is preliminary data.</text>
</comment>
<keyword evidence="16" id="KW-1185">Reference proteome</keyword>
<feature type="compositionally biased region" description="Basic and acidic residues" evidence="13">
    <location>
        <begin position="433"/>
        <end position="452"/>
    </location>
</feature>
<evidence type="ECO:0000256" key="2">
    <source>
        <dbReference type="ARBA" id="ARBA00004286"/>
    </source>
</evidence>
<dbReference type="GO" id="GO:0016787">
    <property type="term" value="F:hydrolase activity"/>
    <property type="evidence" value="ECO:0007669"/>
    <property type="project" value="UniProtKB-KW"/>
</dbReference>
<reference evidence="15" key="1">
    <citation type="submission" date="2020-05" db="EMBL/GenBank/DDBJ databases">
        <title>Mycena genomes resolve the evolution of fungal bioluminescence.</title>
        <authorList>
            <person name="Tsai I.J."/>
        </authorList>
    </citation>
    <scope>NUCLEOTIDE SEQUENCE</scope>
    <source>
        <strain evidence="15">171206Taipei</strain>
    </source>
</reference>
<feature type="region of interest" description="Disordered" evidence="13">
    <location>
        <begin position="1"/>
        <end position="58"/>
    </location>
</feature>
<feature type="compositionally biased region" description="Acidic residues" evidence="13">
    <location>
        <begin position="43"/>
        <end position="58"/>
    </location>
</feature>
<evidence type="ECO:0000256" key="9">
    <source>
        <dbReference type="ARBA" id="ARBA00023172"/>
    </source>
</evidence>
<evidence type="ECO:0000313" key="15">
    <source>
        <dbReference type="EMBL" id="KAF7299373.1"/>
    </source>
</evidence>
<dbReference type="SUPFAM" id="SSF52540">
    <property type="entry name" value="P-loop containing nucleoside triphosphate hydrolases"/>
    <property type="match status" value="1"/>
</dbReference>
<dbReference type="PANTHER" id="PTHR19306:SF6">
    <property type="entry name" value="STRUCTURAL MAINTENANCE OF CHROMOSOMES PROTEIN 6"/>
    <property type="match status" value="1"/>
</dbReference>
<evidence type="ECO:0000259" key="14">
    <source>
        <dbReference type="Pfam" id="PF02463"/>
    </source>
</evidence>
<name>A0A8H6W2L0_9AGAR</name>
<comment type="similarity">
    <text evidence="3">Belongs to the SMC family. SMC6 subfamily.</text>
</comment>
<evidence type="ECO:0000256" key="6">
    <source>
        <dbReference type="ARBA" id="ARBA00022763"/>
    </source>
</evidence>
<dbReference type="Proteomes" id="UP000636479">
    <property type="component" value="Unassembled WGS sequence"/>
</dbReference>
<feature type="region of interest" description="Disordered" evidence="13">
    <location>
        <begin position="473"/>
        <end position="492"/>
    </location>
</feature>
<evidence type="ECO:0000256" key="12">
    <source>
        <dbReference type="SAM" id="Coils"/>
    </source>
</evidence>
<evidence type="ECO:0000256" key="3">
    <source>
        <dbReference type="ARBA" id="ARBA00006793"/>
    </source>
</evidence>
<dbReference type="EMBL" id="JACAZF010000007">
    <property type="protein sequence ID" value="KAF7299373.1"/>
    <property type="molecule type" value="Genomic_DNA"/>
</dbReference>
<dbReference type="GeneID" id="59348035"/>
<evidence type="ECO:0000256" key="4">
    <source>
        <dbReference type="ARBA" id="ARBA00022454"/>
    </source>
</evidence>
<dbReference type="GO" id="GO:0030915">
    <property type="term" value="C:Smc5-Smc6 complex"/>
    <property type="evidence" value="ECO:0007669"/>
    <property type="project" value="TreeGrafter"/>
</dbReference>
<dbReference type="RefSeq" id="XP_037218761.1">
    <property type="nucleotide sequence ID" value="XM_037365519.1"/>
</dbReference>
<keyword evidence="15" id="KW-0378">Hydrolase</keyword>
<proteinExistence type="inferred from homology"/>
<feature type="coiled-coil region" evidence="12">
    <location>
        <begin position="801"/>
        <end position="884"/>
    </location>
</feature>
<dbReference type="GO" id="GO:0005524">
    <property type="term" value="F:ATP binding"/>
    <property type="evidence" value="ECO:0007669"/>
    <property type="project" value="UniProtKB-KW"/>
</dbReference>
<feature type="compositionally biased region" description="Basic and acidic residues" evidence="13">
    <location>
        <begin position="18"/>
        <end position="28"/>
    </location>
</feature>
<keyword evidence="9" id="KW-0233">DNA recombination</keyword>
<gene>
    <name evidence="15" type="ORF">MIND_00886600</name>
</gene>
<dbReference type="PANTHER" id="PTHR19306">
    <property type="entry name" value="STRUCTURAL MAINTENANCE OF CHROMOSOMES 5,6 SMC5, SMC6"/>
    <property type="match status" value="1"/>
</dbReference>
<dbReference type="GO" id="GO:0003697">
    <property type="term" value="F:single-stranded DNA binding"/>
    <property type="evidence" value="ECO:0007669"/>
    <property type="project" value="TreeGrafter"/>
</dbReference>
<keyword evidence="11" id="KW-0539">Nucleus</keyword>
<organism evidence="15 16">
    <name type="scientific">Mycena indigotica</name>
    <dbReference type="NCBI Taxonomy" id="2126181"/>
    <lineage>
        <taxon>Eukaryota</taxon>
        <taxon>Fungi</taxon>
        <taxon>Dikarya</taxon>
        <taxon>Basidiomycota</taxon>
        <taxon>Agaricomycotina</taxon>
        <taxon>Agaricomycetes</taxon>
        <taxon>Agaricomycetidae</taxon>
        <taxon>Agaricales</taxon>
        <taxon>Marasmiineae</taxon>
        <taxon>Mycenaceae</taxon>
        <taxon>Mycena</taxon>
    </lineage>
</organism>
<dbReference type="GO" id="GO:0035861">
    <property type="term" value="C:site of double-strand break"/>
    <property type="evidence" value="ECO:0007669"/>
    <property type="project" value="TreeGrafter"/>
</dbReference>
<evidence type="ECO:0000313" key="16">
    <source>
        <dbReference type="Proteomes" id="UP000636479"/>
    </source>
</evidence>
<keyword evidence="4" id="KW-0158">Chromosome</keyword>
<evidence type="ECO:0000256" key="1">
    <source>
        <dbReference type="ARBA" id="ARBA00004123"/>
    </source>
</evidence>
<dbReference type="GO" id="GO:0005634">
    <property type="term" value="C:nucleus"/>
    <property type="evidence" value="ECO:0007669"/>
    <property type="project" value="UniProtKB-SubCell"/>
</dbReference>
<feature type="compositionally biased region" description="Polar residues" evidence="13">
    <location>
        <begin position="473"/>
        <end position="486"/>
    </location>
</feature>
<accession>A0A8H6W2L0</accession>
<keyword evidence="7" id="KW-0067">ATP-binding</keyword>